<sequence length="60" mass="6893">MANKLTPLLYIPAQKTTFGKYNISQKILKSRHVWIKLHENNSIAHKSVLSLCDKTETLNL</sequence>
<evidence type="ECO:0000313" key="1">
    <source>
        <dbReference type="EMBL" id="KDR51861.1"/>
    </source>
</evidence>
<name>A0A069QPS6_HOYLO</name>
<proteinExistence type="predicted"/>
<dbReference type="PATRIC" id="fig|1122985.7.peg.2149"/>
<dbReference type="EMBL" id="JNGW01000089">
    <property type="protein sequence ID" value="KDR51861.1"/>
    <property type="molecule type" value="Genomic_DNA"/>
</dbReference>
<organism evidence="1 2">
    <name type="scientific">Hoylesella loescheii DSM 19665 = JCM 12249 = ATCC 15930</name>
    <dbReference type="NCBI Taxonomy" id="1122985"/>
    <lineage>
        <taxon>Bacteria</taxon>
        <taxon>Pseudomonadati</taxon>
        <taxon>Bacteroidota</taxon>
        <taxon>Bacteroidia</taxon>
        <taxon>Bacteroidales</taxon>
        <taxon>Prevotellaceae</taxon>
        <taxon>Hoylesella</taxon>
    </lineage>
</organism>
<dbReference type="AlphaFoldDB" id="A0A069QPS6"/>
<keyword evidence="2" id="KW-1185">Reference proteome</keyword>
<accession>A0A069QPS6</accession>
<protein>
    <submittedName>
        <fullName evidence="1">Uncharacterized protein</fullName>
    </submittedName>
</protein>
<dbReference type="Proteomes" id="UP000027442">
    <property type="component" value="Unassembled WGS sequence"/>
</dbReference>
<evidence type="ECO:0000313" key="2">
    <source>
        <dbReference type="Proteomes" id="UP000027442"/>
    </source>
</evidence>
<comment type="caution">
    <text evidence="1">The sequence shown here is derived from an EMBL/GenBank/DDBJ whole genome shotgun (WGS) entry which is preliminary data.</text>
</comment>
<reference evidence="1 2" key="1">
    <citation type="submission" date="2013-08" db="EMBL/GenBank/DDBJ databases">
        <authorList>
            <person name="Weinstock G."/>
            <person name="Sodergren E."/>
            <person name="Wylie T."/>
            <person name="Fulton L."/>
            <person name="Fulton R."/>
            <person name="Fronick C."/>
            <person name="O'Laughlin M."/>
            <person name="Godfrey J."/>
            <person name="Miner T."/>
            <person name="Herter B."/>
            <person name="Appelbaum E."/>
            <person name="Cordes M."/>
            <person name="Lek S."/>
            <person name="Wollam A."/>
            <person name="Pepin K.H."/>
            <person name="Palsikar V.B."/>
            <person name="Mitreva M."/>
            <person name="Wilson R.K."/>
        </authorList>
    </citation>
    <scope>NUCLEOTIDE SEQUENCE [LARGE SCALE GENOMIC DNA]</scope>
    <source>
        <strain evidence="1 2">ATCC 15930</strain>
    </source>
</reference>
<dbReference type="HOGENOM" id="CLU_2937809_0_0_10"/>
<gene>
    <name evidence="1" type="ORF">HMPREF1991_02072</name>
</gene>